<accession>A0A8D8PLW5</accession>
<reference evidence="1" key="1">
    <citation type="submission" date="2021-05" db="EMBL/GenBank/DDBJ databases">
        <authorList>
            <person name="Alioto T."/>
            <person name="Alioto T."/>
            <person name="Gomez Garrido J."/>
        </authorList>
    </citation>
    <scope>NUCLEOTIDE SEQUENCE</scope>
</reference>
<organism evidence="1">
    <name type="scientific">Cacopsylla melanoneura</name>
    <dbReference type="NCBI Taxonomy" id="428564"/>
    <lineage>
        <taxon>Eukaryota</taxon>
        <taxon>Metazoa</taxon>
        <taxon>Ecdysozoa</taxon>
        <taxon>Arthropoda</taxon>
        <taxon>Hexapoda</taxon>
        <taxon>Insecta</taxon>
        <taxon>Pterygota</taxon>
        <taxon>Neoptera</taxon>
        <taxon>Paraneoptera</taxon>
        <taxon>Hemiptera</taxon>
        <taxon>Sternorrhyncha</taxon>
        <taxon>Psylloidea</taxon>
        <taxon>Psyllidae</taxon>
        <taxon>Psyllinae</taxon>
        <taxon>Cacopsylla</taxon>
    </lineage>
</organism>
<proteinExistence type="predicted"/>
<sequence length="136" mass="15451">MPSLFPHQHEASLFSSSCHIANFISIPTLPWLPYSRAGRLPILFASDDAVSDFQRARISRSQCDVCNGQNDASTPEFELDYQQRRNDGTNEPRVLEKLRSSGFTRIDENAVVTCEEWNGHTFGHKGTKELHRCSIR</sequence>
<protein>
    <submittedName>
        <fullName evidence="1">Uncharacterized protein</fullName>
    </submittedName>
</protein>
<dbReference type="EMBL" id="HBUF01001424">
    <property type="protein sequence ID" value="CAG6605933.1"/>
    <property type="molecule type" value="Transcribed_RNA"/>
</dbReference>
<name>A0A8D8PLW5_9HEMI</name>
<evidence type="ECO:0000313" key="1">
    <source>
        <dbReference type="EMBL" id="CAG6605933.1"/>
    </source>
</evidence>
<dbReference type="AlphaFoldDB" id="A0A8D8PLW5"/>